<feature type="active site" description="Proton acceptor" evidence="2">
    <location>
        <position position="17"/>
    </location>
</feature>
<dbReference type="PANTHER" id="PTHR21015">
    <property type="entry name" value="UDP-N-ACETYLGLUCOSAMINE--N-ACETYLMURAMYL-(PENTAPEPTIDE) PYROPHOSPHORYL-UNDECAPRENOL N-ACETYLGLUCOSAMINE TRANSFERASE 1"/>
    <property type="match status" value="1"/>
</dbReference>
<comment type="caution">
    <text evidence="5">The sequence shown here is derived from an EMBL/GenBank/DDBJ whole genome shotgun (WGS) entry which is preliminary data.</text>
</comment>
<feature type="binding site" evidence="3">
    <location>
        <position position="271"/>
    </location>
    <ligand>
        <name>substrate</name>
    </ligand>
</feature>
<name>A0A544TIU7_9BACI</name>
<protein>
    <submittedName>
        <fullName evidence="5">UDP-2,4-diacetamido-2,4, 6-trideoxy-beta-L-altropyranose hydrolase</fullName>
        <ecNumber evidence="5">3.6.1.57</ecNumber>
    </submittedName>
</protein>
<dbReference type="InterPro" id="IPR007235">
    <property type="entry name" value="Glyco_trans_28_C"/>
</dbReference>
<dbReference type="OrthoDB" id="9805604at2"/>
<evidence type="ECO:0000313" key="6">
    <source>
        <dbReference type="Proteomes" id="UP000316626"/>
    </source>
</evidence>
<organism evidence="5 6">
    <name type="scientific">Psychrobacillus vulpis</name>
    <dbReference type="NCBI Taxonomy" id="2325572"/>
    <lineage>
        <taxon>Bacteria</taxon>
        <taxon>Bacillati</taxon>
        <taxon>Bacillota</taxon>
        <taxon>Bacilli</taxon>
        <taxon>Bacillales</taxon>
        <taxon>Bacillaceae</taxon>
        <taxon>Psychrobacillus</taxon>
    </lineage>
</organism>
<dbReference type="Proteomes" id="UP000316626">
    <property type="component" value="Unassembled WGS sequence"/>
</dbReference>
<keyword evidence="6" id="KW-1185">Reference proteome</keyword>
<dbReference type="GO" id="GO:0016758">
    <property type="term" value="F:hexosyltransferase activity"/>
    <property type="evidence" value="ECO:0007669"/>
    <property type="project" value="InterPro"/>
</dbReference>
<dbReference type="EMBL" id="VDGI01000027">
    <property type="protein sequence ID" value="TQR17382.1"/>
    <property type="molecule type" value="Genomic_DNA"/>
</dbReference>
<sequence>MKVVIRTDASIEIGTGHVMRCVTLAKQLRNRGATVTFVCRDFPGNSIKFIEREEFDVVSLSCEEKQDNVQWVKLNWQQDADDTKSILKGLCNETDLLVVDHYGIDIQWEAEVRLFVSKIMVIDDLADRKHECDLLLDQNYYLDKERRYMGLVPNNCVQMLGPDYLLLREEFIETVKISRERTGQIRNILIFFGGTDPTGETIKVLDAIKQMALSGIEINVVVGTANPNVEKVKKICSQMVNTNFFCQISNMAELMNMADLAIGAGGSTTWERCLLGLPAITVTIADNQQELTEVIANQGAIINLGDISEFTKESIQNVMLELLQNQEKVKLMSEKCAEFVSVSSVKKRQVIRKVMELLL</sequence>
<dbReference type="Pfam" id="PF04101">
    <property type="entry name" value="Glyco_tran_28_C"/>
    <property type="match status" value="1"/>
</dbReference>
<keyword evidence="1" id="KW-0472">Membrane</keyword>
<keyword evidence="5" id="KW-0378">Hydrolase</keyword>
<dbReference type="PANTHER" id="PTHR21015:SF22">
    <property type="entry name" value="GLYCOSYLTRANSFERASE"/>
    <property type="match status" value="1"/>
</dbReference>
<dbReference type="RefSeq" id="WP_142644071.1">
    <property type="nucleotide sequence ID" value="NZ_VDGI01000027.1"/>
</dbReference>
<dbReference type="Gene3D" id="3.40.50.2000">
    <property type="entry name" value="Glycogen Phosphorylase B"/>
    <property type="match status" value="1"/>
</dbReference>
<dbReference type="Gene3D" id="3.40.50.11190">
    <property type="match status" value="1"/>
</dbReference>
<accession>A0A544TIU7</accession>
<evidence type="ECO:0000256" key="3">
    <source>
        <dbReference type="PIRSR" id="PIRSR620023-2"/>
    </source>
</evidence>
<dbReference type="SUPFAM" id="SSF53756">
    <property type="entry name" value="UDP-Glycosyltransferase/glycogen phosphorylase"/>
    <property type="match status" value="1"/>
</dbReference>
<dbReference type="GO" id="GO:0016787">
    <property type="term" value="F:hydrolase activity"/>
    <property type="evidence" value="ECO:0007669"/>
    <property type="project" value="UniProtKB-KW"/>
</dbReference>
<gene>
    <name evidence="5" type="primary">pseG</name>
    <name evidence="5" type="ORF">FG384_18000</name>
</gene>
<dbReference type="NCBIfam" id="TIGR03590">
    <property type="entry name" value="PseG"/>
    <property type="match status" value="1"/>
</dbReference>
<feature type="binding site" evidence="3">
    <location>
        <position position="168"/>
    </location>
    <ligand>
        <name>substrate</name>
    </ligand>
</feature>
<evidence type="ECO:0000256" key="2">
    <source>
        <dbReference type="PIRSR" id="PIRSR620023-1"/>
    </source>
</evidence>
<evidence type="ECO:0000256" key="1">
    <source>
        <dbReference type="ARBA" id="ARBA00023136"/>
    </source>
</evidence>
<dbReference type="InterPro" id="IPR020023">
    <property type="entry name" value="PseG"/>
</dbReference>
<dbReference type="AlphaFoldDB" id="A0A544TIU7"/>
<evidence type="ECO:0000259" key="4">
    <source>
        <dbReference type="Pfam" id="PF04101"/>
    </source>
</evidence>
<proteinExistence type="predicted"/>
<evidence type="ECO:0000313" key="5">
    <source>
        <dbReference type="EMBL" id="TQR17382.1"/>
    </source>
</evidence>
<reference evidence="5 6" key="1">
    <citation type="submission" date="2019-06" db="EMBL/GenBank/DDBJ databases">
        <title>Psychrobacillus vulpis sp. nov., a new species isolated from feces of a red fox that inhabits in The Tablas de Daimiel Natural Park, Albacete, Spain.</title>
        <authorList>
            <person name="Rodriguez M."/>
            <person name="Reina J.C."/>
            <person name="Bejar V."/>
            <person name="Llamas I."/>
        </authorList>
    </citation>
    <scope>NUCLEOTIDE SEQUENCE [LARGE SCALE GENOMIC DNA]</scope>
    <source>
        <strain evidence="5 6">Z8</strain>
    </source>
</reference>
<feature type="domain" description="Glycosyl transferase family 28 C-terminal" evidence="4">
    <location>
        <begin position="190"/>
        <end position="336"/>
    </location>
</feature>
<dbReference type="EC" id="3.6.1.57" evidence="5"/>